<dbReference type="EMBL" id="CATZAR010000020">
    <property type="protein sequence ID" value="CAJ0806006.1"/>
    <property type="molecule type" value="Genomic_DNA"/>
</dbReference>
<protein>
    <submittedName>
        <fullName evidence="1">Uncharacterized protein</fullName>
    </submittedName>
</protein>
<evidence type="ECO:0000313" key="2">
    <source>
        <dbReference type="EMBL" id="CAJ0806006.1"/>
    </source>
</evidence>
<dbReference type="Proteomes" id="UP001189773">
    <property type="component" value="Unassembled WGS sequence"/>
</dbReference>
<dbReference type="AlphaFoldDB" id="A0AAD2BPV0"/>
<dbReference type="Proteomes" id="UP001189756">
    <property type="component" value="Unassembled WGS sequence"/>
</dbReference>
<gene>
    <name evidence="2" type="ORF">LMG18095_04362</name>
    <name evidence="1" type="ORF">R77560_02807</name>
</gene>
<reference evidence="1 4" key="1">
    <citation type="submission" date="2023-07" db="EMBL/GenBank/DDBJ databases">
        <authorList>
            <person name="Peeters C."/>
        </authorList>
    </citation>
    <scope>NUCLEOTIDE SEQUENCE</scope>
    <source>
        <strain evidence="2 4">LMG 18095</strain>
        <strain evidence="1">R-77560</strain>
    </source>
</reference>
<evidence type="ECO:0000313" key="4">
    <source>
        <dbReference type="Proteomes" id="UP001189773"/>
    </source>
</evidence>
<accession>A0AAD2BPV0</accession>
<keyword evidence="4" id="KW-1185">Reference proteome</keyword>
<name>A0AAD2BPV0_9RALS</name>
<evidence type="ECO:0000313" key="3">
    <source>
        <dbReference type="Proteomes" id="UP001189756"/>
    </source>
</evidence>
<proteinExistence type="predicted"/>
<evidence type="ECO:0000313" key="1">
    <source>
        <dbReference type="EMBL" id="CAJ0795982.1"/>
    </source>
</evidence>
<dbReference type="EMBL" id="CATZAZ010000006">
    <property type="protein sequence ID" value="CAJ0795982.1"/>
    <property type="molecule type" value="Genomic_DNA"/>
</dbReference>
<comment type="caution">
    <text evidence="1">The sequence shown here is derived from an EMBL/GenBank/DDBJ whole genome shotgun (WGS) entry which is preliminary data.</text>
</comment>
<organism evidence="1 3">
    <name type="scientific">Ralstonia thomasii</name>
    <dbReference type="NCBI Taxonomy" id="3058596"/>
    <lineage>
        <taxon>Bacteria</taxon>
        <taxon>Pseudomonadati</taxon>
        <taxon>Pseudomonadota</taxon>
        <taxon>Betaproteobacteria</taxon>
        <taxon>Burkholderiales</taxon>
        <taxon>Burkholderiaceae</taxon>
        <taxon>Ralstonia</taxon>
    </lineage>
</organism>
<sequence>MNQAAVAQGEARTFAVMRYASEMDTVGRQNVGRWSQVESLLSKREFRLQKTGNGLLPVSWTPC</sequence>